<protein>
    <submittedName>
        <fullName evidence="2">Uncharacterized protein</fullName>
    </submittedName>
</protein>
<dbReference type="AlphaFoldDB" id="A0A6V7DHW6"/>
<sequence length="255" mass="27854">MGICGSVDRVNSGRLTYTESSPARQLPAGNTQQHVNSPDQTSGVLAGLSSMSPSRSVSRSSLRQRPLSPSLRAVSEVMQSVRAQYYKAPRLKSGNKMRNAGFEEAARIHKANSEIRRMRKQVDDLEEDVVTSAMDGNAHNCGELATLAVNYLQQDHNLVAHLALFGKEHNAAIVGPVPRAGTLPSDMTDWDADIYVCDPWCNIACRANDYPAEFKEKMEKWDRAGKQVCLSGTGFVSPTSDEWISTVLGGEKKAT</sequence>
<feature type="region of interest" description="Disordered" evidence="1">
    <location>
        <begin position="19"/>
        <end position="71"/>
    </location>
</feature>
<organism evidence="2">
    <name type="scientific">Xanthomonas hortorum pv. gardneri</name>
    <dbReference type="NCBI Taxonomy" id="2754056"/>
    <lineage>
        <taxon>Bacteria</taxon>
        <taxon>Pseudomonadati</taxon>
        <taxon>Pseudomonadota</taxon>
        <taxon>Gammaproteobacteria</taxon>
        <taxon>Lysobacterales</taxon>
        <taxon>Lysobacteraceae</taxon>
        <taxon>Xanthomonas</taxon>
    </lineage>
</organism>
<feature type="compositionally biased region" description="Low complexity" evidence="1">
    <location>
        <begin position="48"/>
        <end position="71"/>
    </location>
</feature>
<dbReference type="EMBL" id="LR828253">
    <property type="protein sequence ID" value="CAD0334757.1"/>
    <property type="molecule type" value="Genomic_DNA"/>
</dbReference>
<accession>A0A6V7DHW6</accession>
<name>A0A6V7DHW6_9XANT</name>
<reference evidence="2" key="1">
    <citation type="submission" date="2020-07" db="EMBL/GenBank/DDBJ databases">
        <authorList>
            <person name="Pothier F. J."/>
        </authorList>
    </citation>
    <scope>NUCLEOTIDE SEQUENCE</scope>
    <source>
        <strain evidence="2">CFBP 8129</strain>
    </source>
</reference>
<dbReference type="EMBL" id="LR828253">
    <property type="protein sequence ID" value="CAD0334748.1"/>
    <property type="molecule type" value="Genomic_DNA"/>
</dbReference>
<gene>
    <name evidence="2" type="ORF">CFBP8129_23990</name>
</gene>
<evidence type="ECO:0000313" key="2">
    <source>
        <dbReference type="EMBL" id="CAD0334748.1"/>
    </source>
</evidence>
<feature type="compositionally biased region" description="Polar residues" evidence="1">
    <location>
        <begin position="19"/>
        <end position="43"/>
    </location>
</feature>
<evidence type="ECO:0000256" key="1">
    <source>
        <dbReference type="SAM" id="MobiDB-lite"/>
    </source>
</evidence>
<proteinExistence type="predicted"/>